<dbReference type="Pfam" id="PF14464">
    <property type="entry name" value="Prok-JAB"/>
    <property type="match status" value="1"/>
</dbReference>
<dbReference type="InterPro" id="IPR051929">
    <property type="entry name" value="VirAsm_ModProt"/>
</dbReference>
<accession>Q2G3T9</accession>
<dbReference type="GO" id="GO:0006508">
    <property type="term" value="P:proteolysis"/>
    <property type="evidence" value="ECO:0007669"/>
    <property type="project" value="UniProtKB-KW"/>
</dbReference>
<protein>
    <submittedName>
        <fullName evidence="7">Metal-dependent protease of the PAD1/JAB1 superfamily-like protein</fullName>
    </submittedName>
</protein>
<sequence length="156" mass="16029">MGDWIGFIHARRLASAPWGGQICEMTIVLGPGVREAMLAAAAGAGRHEACGLLLGHGTCVETAVATANVAQDPARHFEIDPAALIGAHRLARSGAGPQVLGYFHSHPNGIAAPSATDAASAAHDGRVWAIVAGDAITCWHDGSDGFEPLSYRVCQG</sequence>
<proteinExistence type="predicted"/>
<feature type="domain" description="MPN" evidence="6">
    <location>
        <begin position="27"/>
        <end position="156"/>
    </location>
</feature>
<evidence type="ECO:0000256" key="2">
    <source>
        <dbReference type="ARBA" id="ARBA00022723"/>
    </source>
</evidence>
<dbReference type="PANTHER" id="PTHR34858">
    <property type="entry name" value="CYSO-CYSTEINE PEPTIDASE"/>
    <property type="match status" value="1"/>
</dbReference>
<keyword evidence="3" id="KW-0378">Hydrolase</keyword>
<dbReference type="PROSITE" id="PS50249">
    <property type="entry name" value="MPN"/>
    <property type="match status" value="1"/>
</dbReference>
<dbReference type="HOGENOM" id="CLU_116765_4_1_5"/>
<gene>
    <name evidence="7" type="ordered locus">Saro_3049</name>
</gene>
<evidence type="ECO:0000256" key="4">
    <source>
        <dbReference type="ARBA" id="ARBA00022833"/>
    </source>
</evidence>
<name>Q2G3T9_NOVAD</name>
<reference evidence="8" key="1">
    <citation type="submission" date="2006-01" db="EMBL/GenBank/DDBJ databases">
        <title>Complete sequence of Novosphingobium aromaticivorans DSM 12444.</title>
        <authorList>
            <consortium name="US DOE Joint Genome Institute"/>
            <person name="Copeland A."/>
            <person name="Lucas S."/>
            <person name="Lapidus A."/>
            <person name="Barry K."/>
            <person name="Detter J.C."/>
            <person name="Glavina T."/>
            <person name="Hammon N."/>
            <person name="Israni S."/>
            <person name="Pitluck S."/>
            <person name="Chain P."/>
            <person name="Malfatti S."/>
            <person name="Shin M."/>
            <person name="Vergez L."/>
            <person name="Schmutz J."/>
            <person name="Larimer F."/>
            <person name="Land M."/>
            <person name="Kyrpides N."/>
            <person name="Ivanova N."/>
            <person name="Fredrickson J."/>
            <person name="Balkwill D."/>
            <person name="Romine M.F."/>
            <person name="Richardson P."/>
        </authorList>
    </citation>
    <scope>NUCLEOTIDE SEQUENCE [LARGE SCALE GENOMIC DNA]</scope>
    <source>
        <strain evidence="8">ATCC 700278 / DSM 12444 / CCUG 56034 / CIP 105152 / NBRC 16084 / F199</strain>
    </source>
</reference>
<dbReference type="InterPro" id="IPR028090">
    <property type="entry name" value="JAB_dom_prok"/>
</dbReference>
<keyword evidence="1 7" id="KW-0645">Protease</keyword>
<dbReference type="Gene3D" id="3.40.140.10">
    <property type="entry name" value="Cytidine Deaminase, domain 2"/>
    <property type="match status" value="1"/>
</dbReference>
<dbReference type="CDD" id="cd08070">
    <property type="entry name" value="MPN_like"/>
    <property type="match status" value="1"/>
</dbReference>
<dbReference type="SUPFAM" id="SSF102712">
    <property type="entry name" value="JAB1/MPN domain"/>
    <property type="match status" value="1"/>
</dbReference>
<evidence type="ECO:0000256" key="1">
    <source>
        <dbReference type="ARBA" id="ARBA00022670"/>
    </source>
</evidence>
<organism evidence="7 8">
    <name type="scientific">Novosphingobium aromaticivorans (strain ATCC 700278 / DSM 12444 / CCUG 56034 / CIP 105152 / NBRC 16084 / F199)</name>
    <dbReference type="NCBI Taxonomy" id="279238"/>
    <lineage>
        <taxon>Bacteria</taxon>
        <taxon>Pseudomonadati</taxon>
        <taxon>Pseudomonadota</taxon>
        <taxon>Alphaproteobacteria</taxon>
        <taxon>Sphingomonadales</taxon>
        <taxon>Sphingomonadaceae</taxon>
        <taxon>Novosphingobium</taxon>
    </lineage>
</organism>
<dbReference type="Proteomes" id="UP000009134">
    <property type="component" value="Chromosome"/>
</dbReference>
<dbReference type="GO" id="GO:0008235">
    <property type="term" value="F:metalloexopeptidase activity"/>
    <property type="evidence" value="ECO:0007669"/>
    <property type="project" value="TreeGrafter"/>
</dbReference>
<dbReference type="InterPro" id="IPR037518">
    <property type="entry name" value="MPN"/>
</dbReference>
<dbReference type="AlphaFoldDB" id="Q2G3T9"/>
<dbReference type="STRING" id="279238.Saro_3049"/>
<evidence type="ECO:0000313" key="8">
    <source>
        <dbReference type="Proteomes" id="UP000009134"/>
    </source>
</evidence>
<keyword evidence="4" id="KW-0862">Zinc</keyword>
<keyword evidence="5" id="KW-0482">Metalloprotease</keyword>
<keyword evidence="2" id="KW-0479">Metal-binding</keyword>
<dbReference type="KEGG" id="nar:Saro_3049"/>
<evidence type="ECO:0000256" key="5">
    <source>
        <dbReference type="ARBA" id="ARBA00023049"/>
    </source>
</evidence>
<dbReference type="GO" id="GO:0008270">
    <property type="term" value="F:zinc ion binding"/>
    <property type="evidence" value="ECO:0007669"/>
    <property type="project" value="TreeGrafter"/>
</dbReference>
<dbReference type="PANTHER" id="PTHR34858:SF1">
    <property type="entry name" value="CYSO-CYSTEINE PEPTIDASE"/>
    <property type="match status" value="1"/>
</dbReference>
<dbReference type="eggNOG" id="COG1310">
    <property type="taxonomic scope" value="Bacteria"/>
</dbReference>
<keyword evidence="8" id="KW-1185">Reference proteome</keyword>
<evidence type="ECO:0000259" key="6">
    <source>
        <dbReference type="PROSITE" id="PS50249"/>
    </source>
</evidence>
<dbReference type="EMBL" id="CP000248">
    <property type="protein sequence ID" value="ABD27484.1"/>
    <property type="molecule type" value="Genomic_DNA"/>
</dbReference>
<evidence type="ECO:0000256" key="3">
    <source>
        <dbReference type="ARBA" id="ARBA00022801"/>
    </source>
</evidence>
<evidence type="ECO:0000313" key="7">
    <source>
        <dbReference type="EMBL" id="ABD27484.1"/>
    </source>
</evidence>